<dbReference type="EMBL" id="AKHW03002524">
    <property type="protein sequence ID" value="KYO38359.1"/>
    <property type="molecule type" value="Genomic_DNA"/>
</dbReference>
<feature type="transmembrane region" description="Helical" evidence="1">
    <location>
        <begin position="41"/>
        <end position="60"/>
    </location>
</feature>
<reference evidence="2 3" key="1">
    <citation type="journal article" date="2012" name="Genome Biol.">
        <title>Sequencing three crocodilian genomes to illuminate the evolution of archosaurs and amniotes.</title>
        <authorList>
            <person name="St John J.A."/>
            <person name="Braun E.L."/>
            <person name="Isberg S.R."/>
            <person name="Miles L.G."/>
            <person name="Chong A.Y."/>
            <person name="Gongora J."/>
            <person name="Dalzell P."/>
            <person name="Moran C."/>
            <person name="Bed'hom B."/>
            <person name="Abzhanov A."/>
            <person name="Burgess S.C."/>
            <person name="Cooksey A.M."/>
            <person name="Castoe T.A."/>
            <person name="Crawford N.G."/>
            <person name="Densmore L.D."/>
            <person name="Drew J.C."/>
            <person name="Edwards S.V."/>
            <person name="Faircloth B.C."/>
            <person name="Fujita M.K."/>
            <person name="Greenwold M.J."/>
            <person name="Hoffmann F.G."/>
            <person name="Howard J.M."/>
            <person name="Iguchi T."/>
            <person name="Janes D.E."/>
            <person name="Khan S.Y."/>
            <person name="Kohno S."/>
            <person name="de Koning A.J."/>
            <person name="Lance S.L."/>
            <person name="McCarthy F.M."/>
            <person name="McCormack J.E."/>
            <person name="Merchant M.E."/>
            <person name="Peterson D.G."/>
            <person name="Pollock D.D."/>
            <person name="Pourmand N."/>
            <person name="Raney B.J."/>
            <person name="Roessler K.A."/>
            <person name="Sanford J.R."/>
            <person name="Sawyer R.H."/>
            <person name="Schmidt C.J."/>
            <person name="Triplett E.W."/>
            <person name="Tuberville T.D."/>
            <person name="Venegas-Anaya M."/>
            <person name="Howard J.T."/>
            <person name="Jarvis E.D."/>
            <person name="Guillette L.J.Jr."/>
            <person name="Glenn T.C."/>
            <person name="Green R.E."/>
            <person name="Ray D.A."/>
        </authorList>
    </citation>
    <scope>NUCLEOTIDE SEQUENCE [LARGE SCALE GENOMIC DNA]</scope>
    <source>
        <strain evidence="2">KSC_2009_1</strain>
    </source>
</reference>
<organism evidence="2 3">
    <name type="scientific">Alligator mississippiensis</name>
    <name type="common">American alligator</name>
    <dbReference type="NCBI Taxonomy" id="8496"/>
    <lineage>
        <taxon>Eukaryota</taxon>
        <taxon>Metazoa</taxon>
        <taxon>Chordata</taxon>
        <taxon>Craniata</taxon>
        <taxon>Vertebrata</taxon>
        <taxon>Euteleostomi</taxon>
        <taxon>Archelosauria</taxon>
        <taxon>Archosauria</taxon>
        <taxon>Crocodylia</taxon>
        <taxon>Alligatoridae</taxon>
        <taxon>Alligatorinae</taxon>
        <taxon>Alligator</taxon>
    </lineage>
</organism>
<dbReference type="Proteomes" id="UP000050525">
    <property type="component" value="Unassembled WGS sequence"/>
</dbReference>
<protein>
    <submittedName>
        <fullName evidence="2">Uncharacterized protein</fullName>
    </submittedName>
</protein>
<keyword evidence="1" id="KW-0812">Transmembrane</keyword>
<keyword evidence="1" id="KW-1133">Transmembrane helix</keyword>
<accession>A0A151NNY7</accession>
<comment type="caution">
    <text evidence="2">The sequence shown here is derived from an EMBL/GenBank/DDBJ whole genome shotgun (WGS) entry which is preliminary data.</text>
</comment>
<evidence type="ECO:0000256" key="1">
    <source>
        <dbReference type="SAM" id="Phobius"/>
    </source>
</evidence>
<evidence type="ECO:0000313" key="2">
    <source>
        <dbReference type="EMBL" id="KYO38359.1"/>
    </source>
</evidence>
<evidence type="ECO:0000313" key="3">
    <source>
        <dbReference type="Proteomes" id="UP000050525"/>
    </source>
</evidence>
<sequence>MRRRHCYLLDRVEQVGCEQHLLPHTYDWLYKSDFCMSQKHSLLMFLLLIIMGACLARLFVFASGLDIAAAATPGGSQDPSEGPQTVHLQ</sequence>
<proteinExistence type="predicted"/>
<dbReference type="AlphaFoldDB" id="A0A151NNY7"/>
<dbReference type="STRING" id="8496.A0A151NNY7"/>
<keyword evidence="3" id="KW-1185">Reference proteome</keyword>
<gene>
    <name evidence="2" type="ORF">Y1Q_0015615</name>
</gene>
<name>A0A151NNY7_ALLMI</name>
<keyword evidence="1" id="KW-0472">Membrane</keyword>